<name>A0A6L9EQ84_CLOBU</name>
<evidence type="ECO:0000313" key="1">
    <source>
        <dbReference type="EMBL" id="NAS18708.1"/>
    </source>
</evidence>
<evidence type="ECO:0000313" key="2">
    <source>
        <dbReference type="Proteomes" id="UP000474042"/>
    </source>
</evidence>
<dbReference type="Proteomes" id="UP000474042">
    <property type="component" value="Unassembled WGS sequence"/>
</dbReference>
<reference evidence="1 2" key="1">
    <citation type="submission" date="2020-01" db="EMBL/GenBank/DDBJ databases">
        <title>Genome sequence of a 1,3-propanediol producer, Clostridium butyricum S3.</title>
        <authorList>
            <person name="Zhou J."/>
        </authorList>
    </citation>
    <scope>NUCLEOTIDE SEQUENCE [LARGE SCALE GENOMIC DNA]</scope>
    <source>
        <strain evidence="1 2">S3</strain>
    </source>
</reference>
<sequence length="289" mass="34742">MKKDILYSLAINYIYDKWSNKDKKNEIVYIKPEELFDYINTAIVNENFAYNYIIKIIMEIEGEIEEEIRDEFIDEGKESQIDDIITKEYKDKFIECLDFFKSTLNNKLNRFKLINTLSLVEVKTYDKYDLLSTTEEIQELAQIKELLFVYIKRLLKFNKYYNIELEKCLDFNNDIILFNIPDEMRSCVLFSNSKRSTRTSHKNLLKRLYKAKLKPKVWYFDKIDLPNRLYNSSIMKPSLNKEVVITNPEKNDYFIECMDCLQEDSYTKCDKIFCIFKEECISNGERKDN</sequence>
<dbReference type="EMBL" id="WOFV02000040">
    <property type="protein sequence ID" value="NAS18708.1"/>
    <property type="molecule type" value="Genomic_DNA"/>
</dbReference>
<proteinExistence type="predicted"/>
<organism evidence="1 2">
    <name type="scientific">Clostridium butyricum</name>
    <dbReference type="NCBI Taxonomy" id="1492"/>
    <lineage>
        <taxon>Bacteria</taxon>
        <taxon>Bacillati</taxon>
        <taxon>Bacillota</taxon>
        <taxon>Clostridia</taxon>
        <taxon>Eubacteriales</taxon>
        <taxon>Clostridiaceae</taxon>
        <taxon>Clostridium</taxon>
    </lineage>
</organism>
<gene>
    <name evidence="1" type="ORF">GND98_012720</name>
</gene>
<comment type="caution">
    <text evidence="1">The sequence shown here is derived from an EMBL/GenBank/DDBJ whole genome shotgun (WGS) entry which is preliminary data.</text>
</comment>
<protein>
    <submittedName>
        <fullName evidence="1">Uncharacterized protein</fullName>
    </submittedName>
</protein>
<accession>A0A6L9EQ84</accession>
<dbReference type="AlphaFoldDB" id="A0A6L9EQ84"/>